<dbReference type="AlphaFoldDB" id="A0AAN7MVS2"/>
<proteinExistence type="predicted"/>
<organism evidence="1 2">
    <name type="scientific">Mycteria americana</name>
    <name type="common">Wood stork</name>
    <dbReference type="NCBI Taxonomy" id="33587"/>
    <lineage>
        <taxon>Eukaryota</taxon>
        <taxon>Metazoa</taxon>
        <taxon>Chordata</taxon>
        <taxon>Craniata</taxon>
        <taxon>Vertebrata</taxon>
        <taxon>Euteleostomi</taxon>
        <taxon>Archelosauria</taxon>
        <taxon>Archosauria</taxon>
        <taxon>Dinosauria</taxon>
        <taxon>Saurischia</taxon>
        <taxon>Theropoda</taxon>
        <taxon>Coelurosauria</taxon>
        <taxon>Aves</taxon>
        <taxon>Neognathae</taxon>
        <taxon>Neoaves</taxon>
        <taxon>Aequornithes</taxon>
        <taxon>Ciconiiformes</taxon>
        <taxon>Ciconiidae</taxon>
        <taxon>Mycteria</taxon>
    </lineage>
</organism>
<protein>
    <submittedName>
        <fullName evidence="1">Uncharacterized protein</fullName>
    </submittedName>
</protein>
<gene>
    <name evidence="1" type="ORF">QYF61_026356</name>
</gene>
<reference evidence="1 2" key="1">
    <citation type="journal article" date="2023" name="J. Hered.">
        <title>Chromosome-level genome of the wood stork (Mycteria americana) provides insight into avian chromosome evolution.</title>
        <authorList>
            <person name="Flamio R. Jr."/>
            <person name="Ramstad K.M."/>
        </authorList>
    </citation>
    <scope>NUCLEOTIDE SEQUENCE [LARGE SCALE GENOMIC DNA]</scope>
    <source>
        <strain evidence="1">JAX WOST 10</strain>
    </source>
</reference>
<sequence>MLWVGRDLYRSSSPTPLQEQGHLQLDQVAQSPVQPDFECSQERGIYHLSGLNLPSLSLKPLLLVLSQQALLKREVFHPSDHLCDPPLDPLQQLHVLLALRAPELDAVLQVGSHHSRAEGQNHLPPPAGHASFDAAQKANCILGCIKRSSLDAAQNTFFIHQYPQVLLSRAALNPFIPQPVLILGVAPTQVPLDDIPSFWRVNCTTQLGVICKLAEGALNLTVNVICPCFHCLGSSLLLFSLTSMLQLSHAGLFPSFPDFLHLGTESSCTLWKASLKICRLCSAPLSLRTISQGVLLTNSLKSWKFAFLKFRVLTIILTCPISLRTVNSTNAASHLDVTDELTCIGDHQIQYRIPSRRGVCYLG</sequence>
<evidence type="ECO:0000313" key="1">
    <source>
        <dbReference type="EMBL" id="KAK4817048.1"/>
    </source>
</evidence>
<evidence type="ECO:0000313" key="2">
    <source>
        <dbReference type="Proteomes" id="UP001333110"/>
    </source>
</evidence>
<name>A0AAN7MVS2_MYCAM</name>
<comment type="caution">
    <text evidence="1">The sequence shown here is derived from an EMBL/GenBank/DDBJ whole genome shotgun (WGS) entry which is preliminary data.</text>
</comment>
<accession>A0AAN7MVS2</accession>
<keyword evidence="2" id="KW-1185">Reference proteome</keyword>
<dbReference type="Proteomes" id="UP001333110">
    <property type="component" value="Unassembled WGS sequence"/>
</dbReference>
<dbReference type="EMBL" id="JAUNZN010000009">
    <property type="protein sequence ID" value="KAK4817048.1"/>
    <property type="molecule type" value="Genomic_DNA"/>
</dbReference>